<dbReference type="InterPro" id="IPR016151">
    <property type="entry name" value="DNA_mismatch_repair_MutS_N"/>
</dbReference>
<dbReference type="InterPro" id="IPR007860">
    <property type="entry name" value="DNA_mmatch_repair_MutS_con_dom"/>
</dbReference>
<evidence type="ECO:0000256" key="9">
    <source>
        <dbReference type="HAMAP-Rule" id="MF_00096"/>
    </source>
</evidence>
<dbReference type="InterPro" id="IPR045076">
    <property type="entry name" value="MutS"/>
</dbReference>
<dbReference type="InterPro" id="IPR036187">
    <property type="entry name" value="DNA_mismatch_repair_MutS_sf"/>
</dbReference>
<dbReference type="SUPFAM" id="SSF52540">
    <property type="entry name" value="P-loop containing nucleoside triphosphate hydrolases"/>
    <property type="match status" value="1"/>
</dbReference>
<keyword evidence="4 9" id="KW-0227">DNA damage</keyword>
<dbReference type="FunFam" id="1.10.1420.10:FF:000001">
    <property type="entry name" value="DNA mismatch repair protein MutS"/>
    <property type="match status" value="1"/>
</dbReference>
<sequence>MMRQYHEAKAAAGDALLLFRMGDFYELFYEDAQEAGRLLGVTVTTRDKDKGDQAVPMAGFPYHQLDAYLAKILRAGRRAAVCDQVEDAKQAKGLVRREVTRIVSAGTITDDELLDPLASNYLAAVVFDGAKPTPGEPAAAGLAWVDVSTGAFHAAAINQRRLADELARLEASEILIVQEHEALLPSEVADRAVVTCRPASAFAVRPALDRLLKHFAVSSFEGLGFETNDPPQVLALAAAGAILGYLQETQRASLAHLERLTPSGSGSHLEIDAATWRSLEITRTLRDGRRDGALLGVIDRTVSGAGARRLAEWLRQPLVEVATIERRLDAVGELVADAALAAAVRQTLREVYDLERLVARVTTGRASPRDLASIGKTLAALPALKARLTGRRSERLAQLEQRIDLCPALHKALAAALEEACPLSSRDGGYIRAGYSADLDECRELMAGGKQWMAAYQTRMQHEAGIPAIKVGFNKVFGYYLEVTHAHTGKVPVEFIRKQTLKNAERYITPELKEYEEKVLSAEDRANALEYSLFKSLLEQAAECSSRLLSTAGSLAELDTLAGLAELARARNYCRPEIVDEPVLSIVAGRHPVLDLSEPSGTFVPNGVEIGSATSAEGAHSEEATLLLITGPNMAGKSTYIRQTALLTLMAQIGSYLPAESATIGIADRLFARVGASDDVSRGQSTFMVEMTETARILNTATRRSLVILDEIGRGTSTYDGLSLAWAITEHLHDVVGCRTLFATHYHELTELAERLAGVDNRSVAVREHEGRVVFLHQIIAGPADKSYGIHVAELAGVPRSVNERAAAILAQLEQAEAARSGAGAPPPGAAGLQLTLFETVEHPLLDELRKLDVDRTTPLEAFELLHTWRQRLLAER</sequence>
<keyword evidence="13" id="KW-1185">Reference proteome</keyword>
<dbReference type="Pfam" id="PF05188">
    <property type="entry name" value="MutS_II"/>
    <property type="match status" value="1"/>
</dbReference>
<dbReference type="AlphaFoldDB" id="A0A5C5W9T8"/>
<dbReference type="GO" id="GO:0005524">
    <property type="term" value="F:ATP binding"/>
    <property type="evidence" value="ECO:0007669"/>
    <property type="project" value="UniProtKB-UniRule"/>
</dbReference>
<evidence type="ECO:0000256" key="3">
    <source>
        <dbReference type="ARBA" id="ARBA00022741"/>
    </source>
</evidence>
<feature type="binding site" evidence="9">
    <location>
        <begin position="631"/>
        <end position="638"/>
    </location>
    <ligand>
        <name>ATP</name>
        <dbReference type="ChEBI" id="CHEBI:30616"/>
    </ligand>
</feature>
<dbReference type="SMART" id="SM00533">
    <property type="entry name" value="MUTSd"/>
    <property type="match status" value="1"/>
</dbReference>
<evidence type="ECO:0000256" key="8">
    <source>
        <dbReference type="ARBA" id="ARBA00024647"/>
    </source>
</evidence>
<keyword evidence="3 9" id="KW-0547">Nucleotide-binding</keyword>
<evidence type="ECO:0000256" key="10">
    <source>
        <dbReference type="RuleBase" id="RU003756"/>
    </source>
</evidence>
<dbReference type="Gene3D" id="1.10.1420.10">
    <property type="match status" value="2"/>
</dbReference>
<evidence type="ECO:0000256" key="6">
    <source>
        <dbReference type="ARBA" id="ARBA00023125"/>
    </source>
</evidence>
<name>A0A5C5W9T8_9BACT</name>
<dbReference type="GO" id="GO:0003684">
    <property type="term" value="F:damaged DNA binding"/>
    <property type="evidence" value="ECO:0007669"/>
    <property type="project" value="UniProtKB-UniRule"/>
</dbReference>
<dbReference type="InterPro" id="IPR007861">
    <property type="entry name" value="DNA_mismatch_repair_MutS_clamp"/>
</dbReference>
<organism evidence="12 13">
    <name type="scientific">Botrimarina hoheduenensis</name>
    <dbReference type="NCBI Taxonomy" id="2528000"/>
    <lineage>
        <taxon>Bacteria</taxon>
        <taxon>Pseudomonadati</taxon>
        <taxon>Planctomycetota</taxon>
        <taxon>Planctomycetia</taxon>
        <taxon>Pirellulales</taxon>
        <taxon>Lacipirellulaceae</taxon>
        <taxon>Botrimarina</taxon>
    </lineage>
</organism>
<dbReference type="InterPro" id="IPR007695">
    <property type="entry name" value="DNA_mismatch_repair_MutS-lik_N"/>
</dbReference>
<dbReference type="InterPro" id="IPR017261">
    <property type="entry name" value="DNA_mismatch_repair_MutS/MSH"/>
</dbReference>
<dbReference type="EMBL" id="SJPH01000002">
    <property type="protein sequence ID" value="TWT47420.1"/>
    <property type="molecule type" value="Genomic_DNA"/>
</dbReference>
<dbReference type="GO" id="GO:0006298">
    <property type="term" value="P:mismatch repair"/>
    <property type="evidence" value="ECO:0007669"/>
    <property type="project" value="UniProtKB-UniRule"/>
</dbReference>
<dbReference type="SUPFAM" id="SSF53150">
    <property type="entry name" value="DNA repair protein MutS, domain II"/>
    <property type="match status" value="1"/>
</dbReference>
<evidence type="ECO:0000256" key="4">
    <source>
        <dbReference type="ARBA" id="ARBA00022763"/>
    </source>
</evidence>
<dbReference type="GO" id="GO:0140664">
    <property type="term" value="F:ATP-dependent DNA damage sensor activity"/>
    <property type="evidence" value="ECO:0007669"/>
    <property type="project" value="InterPro"/>
</dbReference>
<gene>
    <name evidence="9 12" type="primary">mutS</name>
    <name evidence="12" type="ORF">Pla111_10340</name>
</gene>
<dbReference type="SUPFAM" id="SSF48334">
    <property type="entry name" value="DNA repair protein MutS, domain III"/>
    <property type="match status" value="1"/>
</dbReference>
<dbReference type="SMART" id="SM00534">
    <property type="entry name" value="MUTSac"/>
    <property type="match status" value="1"/>
</dbReference>
<dbReference type="Gene3D" id="3.40.50.300">
    <property type="entry name" value="P-loop containing nucleotide triphosphate hydrolases"/>
    <property type="match status" value="1"/>
</dbReference>
<comment type="similarity">
    <text evidence="1 9 10">Belongs to the DNA mismatch repair MutS family.</text>
</comment>
<proteinExistence type="inferred from homology"/>
<dbReference type="Pfam" id="PF01624">
    <property type="entry name" value="MutS_I"/>
    <property type="match status" value="1"/>
</dbReference>
<dbReference type="Pfam" id="PF05192">
    <property type="entry name" value="MutS_III"/>
    <property type="match status" value="1"/>
</dbReference>
<dbReference type="InterPro" id="IPR036678">
    <property type="entry name" value="MutS_con_dom_sf"/>
</dbReference>
<dbReference type="HAMAP" id="MF_00096">
    <property type="entry name" value="MutS"/>
    <property type="match status" value="1"/>
</dbReference>
<dbReference type="NCBIfam" id="TIGR01070">
    <property type="entry name" value="mutS1"/>
    <property type="match status" value="1"/>
</dbReference>
<dbReference type="PIRSF" id="PIRSF037677">
    <property type="entry name" value="DNA_mis_repair_Msh6"/>
    <property type="match status" value="1"/>
</dbReference>
<comment type="function">
    <text evidence="8 9">This protein is involved in the repair of mismatches in DNA. It is possible that it carries out the mismatch recognition step. This protein has a weak ATPase activity.</text>
</comment>
<dbReference type="InterPro" id="IPR027417">
    <property type="entry name" value="P-loop_NTPase"/>
</dbReference>
<dbReference type="Gene3D" id="3.40.1170.10">
    <property type="entry name" value="DNA repair protein MutS, domain I"/>
    <property type="match status" value="1"/>
</dbReference>
<dbReference type="CDD" id="cd03284">
    <property type="entry name" value="ABC_MutS1"/>
    <property type="match status" value="1"/>
</dbReference>
<protein>
    <recommendedName>
        <fullName evidence="2 9">DNA mismatch repair protein MutS</fullName>
    </recommendedName>
</protein>
<accession>A0A5C5W9T8</accession>
<keyword evidence="7 9" id="KW-0234">DNA repair</keyword>
<dbReference type="Gene3D" id="3.30.420.110">
    <property type="entry name" value="MutS, connector domain"/>
    <property type="match status" value="1"/>
</dbReference>
<comment type="caution">
    <text evidence="12">The sequence shown here is derived from an EMBL/GenBank/DDBJ whole genome shotgun (WGS) entry which is preliminary data.</text>
</comment>
<dbReference type="InterPro" id="IPR000432">
    <property type="entry name" value="DNA_mismatch_repair_MutS_C"/>
</dbReference>
<evidence type="ECO:0000313" key="13">
    <source>
        <dbReference type="Proteomes" id="UP000318995"/>
    </source>
</evidence>
<dbReference type="InterPro" id="IPR007696">
    <property type="entry name" value="DNA_mismatch_repair_MutS_core"/>
</dbReference>
<evidence type="ECO:0000256" key="7">
    <source>
        <dbReference type="ARBA" id="ARBA00023204"/>
    </source>
</evidence>
<dbReference type="NCBIfam" id="NF003810">
    <property type="entry name" value="PRK05399.1"/>
    <property type="match status" value="1"/>
</dbReference>
<dbReference type="SUPFAM" id="SSF55271">
    <property type="entry name" value="DNA repair protein MutS, domain I"/>
    <property type="match status" value="1"/>
</dbReference>
<dbReference type="GO" id="GO:0030983">
    <property type="term" value="F:mismatched DNA binding"/>
    <property type="evidence" value="ECO:0007669"/>
    <property type="project" value="InterPro"/>
</dbReference>
<evidence type="ECO:0000256" key="2">
    <source>
        <dbReference type="ARBA" id="ARBA00021982"/>
    </source>
</evidence>
<keyword evidence="6 9" id="KW-0238">DNA-binding</keyword>
<keyword evidence="5 9" id="KW-0067">ATP-binding</keyword>
<feature type="domain" description="DNA mismatch repair proteins mutS family" evidence="11">
    <location>
        <begin position="705"/>
        <end position="721"/>
    </location>
</feature>
<evidence type="ECO:0000256" key="5">
    <source>
        <dbReference type="ARBA" id="ARBA00022840"/>
    </source>
</evidence>
<dbReference type="Proteomes" id="UP000318995">
    <property type="component" value="Unassembled WGS sequence"/>
</dbReference>
<evidence type="ECO:0000256" key="1">
    <source>
        <dbReference type="ARBA" id="ARBA00006271"/>
    </source>
</evidence>
<dbReference type="PROSITE" id="PS00486">
    <property type="entry name" value="DNA_MISMATCH_REPAIR_2"/>
    <property type="match status" value="1"/>
</dbReference>
<dbReference type="PANTHER" id="PTHR11361:SF34">
    <property type="entry name" value="DNA MISMATCH REPAIR PROTEIN MSH1, MITOCHONDRIAL"/>
    <property type="match status" value="1"/>
</dbReference>
<dbReference type="GO" id="GO:0005829">
    <property type="term" value="C:cytosol"/>
    <property type="evidence" value="ECO:0007669"/>
    <property type="project" value="TreeGrafter"/>
</dbReference>
<dbReference type="InterPro" id="IPR005748">
    <property type="entry name" value="DNA_mismatch_repair_MutS"/>
</dbReference>
<dbReference type="Pfam" id="PF00488">
    <property type="entry name" value="MutS_V"/>
    <property type="match status" value="1"/>
</dbReference>
<dbReference type="Pfam" id="PF05190">
    <property type="entry name" value="MutS_IV"/>
    <property type="match status" value="1"/>
</dbReference>
<dbReference type="FunFam" id="3.40.50.300:FF:000870">
    <property type="entry name" value="MutS protein homolog 4"/>
    <property type="match status" value="1"/>
</dbReference>
<dbReference type="PANTHER" id="PTHR11361">
    <property type="entry name" value="DNA MISMATCH REPAIR PROTEIN MUTS FAMILY MEMBER"/>
    <property type="match status" value="1"/>
</dbReference>
<evidence type="ECO:0000313" key="12">
    <source>
        <dbReference type="EMBL" id="TWT47420.1"/>
    </source>
</evidence>
<evidence type="ECO:0000259" key="11">
    <source>
        <dbReference type="PROSITE" id="PS00486"/>
    </source>
</evidence>
<reference evidence="12 13" key="1">
    <citation type="submission" date="2019-02" db="EMBL/GenBank/DDBJ databases">
        <title>Deep-cultivation of Planctomycetes and their phenomic and genomic characterization uncovers novel biology.</title>
        <authorList>
            <person name="Wiegand S."/>
            <person name="Jogler M."/>
            <person name="Boedeker C."/>
            <person name="Pinto D."/>
            <person name="Vollmers J."/>
            <person name="Rivas-Marin E."/>
            <person name="Kohn T."/>
            <person name="Peeters S.H."/>
            <person name="Heuer A."/>
            <person name="Rast P."/>
            <person name="Oberbeckmann S."/>
            <person name="Bunk B."/>
            <person name="Jeske O."/>
            <person name="Meyerdierks A."/>
            <person name="Storesund J.E."/>
            <person name="Kallscheuer N."/>
            <person name="Luecker S."/>
            <person name="Lage O.M."/>
            <person name="Pohl T."/>
            <person name="Merkel B.J."/>
            <person name="Hornburger P."/>
            <person name="Mueller R.-W."/>
            <person name="Bruemmer F."/>
            <person name="Labrenz M."/>
            <person name="Spormann A.M."/>
            <person name="Op Den Camp H."/>
            <person name="Overmann J."/>
            <person name="Amann R."/>
            <person name="Jetten M.S.M."/>
            <person name="Mascher T."/>
            <person name="Medema M.H."/>
            <person name="Devos D.P."/>
            <person name="Kaster A.-K."/>
            <person name="Ovreas L."/>
            <person name="Rohde M."/>
            <person name="Galperin M.Y."/>
            <person name="Jogler C."/>
        </authorList>
    </citation>
    <scope>NUCLEOTIDE SEQUENCE [LARGE SCALE GENOMIC DNA]</scope>
    <source>
        <strain evidence="12 13">Pla111</strain>
    </source>
</reference>